<name>A0A4Y2LKL8_ARAVE</name>
<accession>A0A4Y2LKL8</accession>
<proteinExistence type="predicted"/>
<organism evidence="1 2">
    <name type="scientific">Araneus ventricosus</name>
    <name type="common">Orbweaver spider</name>
    <name type="synonym">Epeira ventricosa</name>
    <dbReference type="NCBI Taxonomy" id="182803"/>
    <lineage>
        <taxon>Eukaryota</taxon>
        <taxon>Metazoa</taxon>
        <taxon>Ecdysozoa</taxon>
        <taxon>Arthropoda</taxon>
        <taxon>Chelicerata</taxon>
        <taxon>Arachnida</taxon>
        <taxon>Araneae</taxon>
        <taxon>Araneomorphae</taxon>
        <taxon>Entelegynae</taxon>
        <taxon>Araneoidea</taxon>
        <taxon>Araneidae</taxon>
        <taxon>Araneus</taxon>
    </lineage>
</organism>
<evidence type="ECO:0000313" key="1">
    <source>
        <dbReference type="EMBL" id="GBN15325.1"/>
    </source>
</evidence>
<dbReference type="Proteomes" id="UP000499080">
    <property type="component" value="Unassembled WGS sequence"/>
</dbReference>
<dbReference type="OrthoDB" id="6514649at2759"/>
<keyword evidence="2" id="KW-1185">Reference proteome</keyword>
<evidence type="ECO:0000313" key="2">
    <source>
        <dbReference type="Proteomes" id="UP000499080"/>
    </source>
</evidence>
<protein>
    <submittedName>
        <fullName evidence="1">Uncharacterized protein</fullName>
    </submittedName>
</protein>
<gene>
    <name evidence="1" type="ORF">AVEN_41163_1</name>
</gene>
<sequence length="148" mass="16949">MNWNTHIKAKSTRATQLYQNLLKTAEKSWGFPLNHRRILYKTVIERVLAHGAAAWCLEPTVRIARKLSKISSVPLGNLRCLQDDLHGSSASHIGYPLLFIYNYKEKLVAQYSTDLDFLFLQTSVIYLPVNSGGFPHRRQRWPPRASGI</sequence>
<reference evidence="1 2" key="1">
    <citation type="journal article" date="2019" name="Sci. Rep.">
        <title>Orb-weaving spider Araneus ventricosus genome elucidates the spidroin gene catalogue.</title>
        <authorList>
            <person name="Kono N."/>
            <person name="Nakamura H."/>
            <person name="Ohtoshi R."/>
            <person name="Moran D.A.P."/>
            <person name="Shinohara A."/>
            <person name="Yoshida Y."/>
            <person name="Fujiwara M."/>
            <person name="Mori M."/>
            <person name="Tomita M."/>
            <person name="Arakawa K."/>
        </authorList>
    </citation>
    <scope>NUCLEOTIDE SEQUENCE [LARGE SCALE GENOMIC DNA]</scope>
</reference>
<comment type="caution">
    <text evidence="1">The sequence shown here is derived from an EMBL/GenBank/DDBJ whole genome shotgun (WGS) entry which is preliminary data.</text>
</comment>
<dbReference type="EMBL" id="BGPR01006009">
    <property type="protein sequence ID" value="GBN15325.1"/>
    <property type="molecule type" value="Genomic_DNA"/>
</dbReference>
<dbReference type="AlphaFoldDB" id="A0A4Y2LKL8"/>